<accession>A0A2V1ATN2</accession>
<dbReference type="EMBL" id="PKFO01000004">
    <property type="protein sequence ID" value="PVH20876.1"/>
    <property type="molecule type" value="Genomic_DNA"/>
</dbReference>
<evidence type="ECO:0000313" key="2">
    <source>
        <dbReference type="EMBL" id="PVH20876.1"/>
    </source>
</evidence>
<keyword evidence="1" id="KW-0732">Signal</keyword>
<dbReference type="Proteomes" id="UP000244309">
    <property type="component" value="Unassembled WGS sequence"/>
</dbReference>
<dbReference type="OrthoDB" id="4077571at2759"/>
<proteinExistence type="predicted"/>
<reference evidence="2 3" key="1">
    <citation type="submission" date="2017-12" db="EMBL/GenBank/DDBJ databases">
        <title>Genome Sequence of a Multidrug-Resistant Candida haemulonii Isolate from a Patient with Chronic Leg Ulcers in Israel.</title>
        <authorList>
            <person name="Chow N.A."/>
            <person name="Gade L."/>
            <person name="Batra D."/>
            <person name="Rowe L.A."/>
            <person name="Ben-Ami R."/>
            <person name="Loparev V.N."/>
            <person name="Litvintseva A.P."/>
        </authorList>
    </citation>
    <scope>NUCLEOTIDE SEQUENCE [LARGE SCALE GENOMIC DNA]</scope>
    <source>
        <strain evidence="2 3">B11899</strain>
    </source>
</reference>
<feature type="signal peptide" evidence="1">
    <location>
        <begin position="1"/>
        <end position="18"/>
    </location>
</feature>
<gene>
    <name evidence="2" type="ORF">CXQ85_004386</name>
</gene>
<evidence type="ECO:0000256" key="1">
    <source>
        <dbReference type="SAM" id="SignalP"/>
    </source>
</evidence>
<keyword evidence="3" id="KW-1185">Reference proteome</keyword>
<evidence type="ECO:0000313" key="3">
    <source>
        <dbReference type="Proteomes" id="UP000244309"/>
    </source>
</evidence>
<dbReference type="AlphaFoldDB" id="A0A2V1ATN2"/>
<feature type="chain" id="PRO_5015901835" evidence="1">
    <location>
        <begin position="19"/>
        <end position="270"/>
    </location>
</feature>
<dbReference type="RefSeq" id="XP_025341816.1">
    <property type="nucleotide sequence ID" value="XM_025488008.1"/>
</dbReference>
<comment type="caution">
    <text evidence="2">The sequence shown here is derived from an EMBL/GenBank/DDBJ whole genome shotgun (WGS) entry which is preliminary data.</text>
</comment>
<organism evidence="2 3">
    <name type="scientific">Candidozyma haemuli</name>
    <dbReference type="NCBI Taxonomy" id="45357"/>
    <lineage>
        <taxon>Eukaryota</taxon>
        <taxon>Fungi</taxon>
        <taxon>Dikarya</taxon>
        <taxon>Ascomycota</taxon>
        <taxon>Saccharomycotina</taxon>
        <taxon>Pichiomycetes</taxon>
        <taxon>Metschnikowiaceae</taxon>
        <taxon>Candidozyma</taxon>
    </lineage>
</organism>
<sequence>MFFWVFLYLCFGALTAQCSPVELVPQARTFQTMQDLKESTFWKNFVLGRNPVIANTTTIYVNESQSVYFFEEQIGRSRWRDWLRKKPPIKMTEVQLGSVYEDLSIEYYPLVTISAENSRLDATVEREVTDGYSISFSLDSRWKNDLIITGMKTGFSSSYAFDFALTQSMICKAPRGGRVQMQVSAKLRYFPVARTRKVSYVEYIEDFETEEWEKLYSVVENEEYEGAMFYWPSTISRQRCVTDQRLFKNKRHSRWIPRLPRISSAQNVKE</sequence>
<dbReference type="GeneID" id="37009716"/>
<protein>
    <submittedName>
        <fullName evidence="2">Uncharacterized protein</fullName>
    </submittedName>
</protein>
<name>A0A2V1ATN2_9ASCO</name>
<dbReference type="VEuPathDB" id="FungiDB:CXQ85_004386"/>